<name>A0ABY4W8B0_9BACL</name>
<dbReference type="Proteomes" id="UP001056500">
    <property type="component" value="Chromosome"/>
</dbReference>
<accession>A0ABY4W8B0</accession>
<keyword evidence="2" id="KW-0472">Membrane</keyword>
<organism evidence="3 4">
    <name type="scientific">Brevibacillus ruminantium</name>
    <dbReference type="NCBI Taxonomy" id="2950604"/>
    <lineage>
        <taxon>Bacteria</taxon>
        <taxon>Bacillati</taxon>
        <taxon>Bacillota</taxon>
        <taxon>Bacilli</taxon>
        <taxon>Bacillales</taxon>
        <taxon>Paenibacillaceae</taxon>
        <taxon>Brevibacillus</taxon>
    </lineage>
</organism>
<sequence>MKTQMWTFSILCLAVIFHLLTMSGWVVSSLTQPLQLATLMLMLTAITLLRKKKRKRKRASRTRKPAAEVNQLLERAEGGDSAR</sequence>
<evidence type="ECO:0000256" key="2">
    <source>
        <dbReference type="SAM" id="Phobius"/>
    </source>
</evidence>
<keyword evidence="4" id="KW-1185">Reference proteome</keyword>
<proteinExistence type="predicted"/>
<gene>
    <name evidence="3" type="ORF">NDK47_14650</name>
</gene>
<evidence type="ECO:0000256" key="1">
    <source>
        <dbReference type="SAM" id="MobiDB-lite"/>
    </source>
</evidence>
<reference evidence="3" key="1">
    <citation type="submission" date="2022-06" db="EMBL/GenBank/DDBJ databases">
        <title>Genome sequencing of Brevibacillus sp. BB3-R1.</title>
        <authorList>
            <person name="Heo J."/>
            <person name="Lee D."/>
            <person name="Won M."/>
            <person name="Han B.-H."/>
            <person name="Hong S.-B."/>
            <person name="Kwon S.-W."/>
        </authorList>
    </citation>
    <scope>NUCLEOTIDE SEQUENCE</scope>
    <source>
        <strain evidence="3">BB3-R1</strain>
    </source>
</reference>
<evidence type="ECO:0000313" key="3">
    <source>
        <dbReference type="EMBL" id="USG63417.1"/>
    </source>
</evidence>
<keyword evidence="2" id="KW-1133">Transmembrane helix</keyword>
<dbReference type="RefSeq" id="WP_251870499.1">
    <property type="nucleotide sequence ID" value="NZ_CP098755.1"/>
</dbReference>
<feature type="compositionally biased region" description="Basic and acidic residues" evidence="1">
    <location>
        <begin position="74"/>
        <end position="83"/>
    </location>
</feature>
<feature type="compositionally biased region" description="Basic residues" evidence="1">
    <location>
        <begin position="53"/>
        <end position="64"/>
    </location>
</feature>
<protein>
    <submittedName>
        <fullName evidence="3">Uncharacterized protein</fullName>
    </submittedName>
</protein>
<feature type="transmembrane region" description="Helical" evidence="2">
    <location>
        <begin position="33"/>
        <end position="49"/>
    </location>
</feature>
<dbReference type="EMBL" id="CP098755">
    <property type="protein sequence ID" value="USG63417.1"/>
    <property type="molecule type" value="Genomic_DNA"/>
</dbReference>
<feature type="region of interest" description="Disordered" evidence="1">
    <location>
        <begin position="53"/>
        <end position="83"/>
    </location>
</feature>
<evidence type="ECO:0000313" key="4">
    <source>
        <dbReference type="Proteomes" id="UP001056500"/>
    </source>
</evidence>
<keyword evidence="2" id="KW-0812">Transmembrane</keyword>